<keyword evidence="10" id="KW-0443">Lipid metabolism</keyword>
<evidence type="ECO:0000256" key="21">
    <source>
        <dbReference type="ARBA" id="ARBA00077835"/>
    </source>
</evidence>
<evidence type="ECO:0000256" key="11">
    <source>
        <dbReference type="ARBA" id="ARBA00023128"/>
    </source>
</evidence>
<keyword evidence="7" id="KW-0276">Fatty acid metabolism</keyword>
<accession>A0A5B7CLI2</accession>
<evidence type="ECO:0000256" key="20">
    <source>
        <dbReference type="ARBA" id="ARBA00070911"/>
    </source>
</evidence>
<evidence type="ECO:0000256" key="14">
    <source>
        <dbReference type="ARBA" id="ARBA00049069"/>
    </source>
</evidence>
<evidence type="ECO:0000256" key="4">
    <source>
        <dbReference type="ARBA" id="ARBA00012456"/>
    </source>
</evidence>
<evidence type="ECO:0000256" key="2">
    <source>
        <dbReference type="ARBA" id="ARBA00005194"/>
    </source>
</evidence>
<keyword evidence="5" id="KW-0444">Lipid biosynthesis</keyword>
<evidence type="ECO:0000256" key="15">
    <source>
        <dbReference type="ARBA" id="ARBA00050232"/>
    </source>
</evidence>
<dbReference type="GO" id="GO:0008210">
    <property type="term" value="P:estrogen metabolic process"/>
    <property type="evidence" value="ECO:0007669"/>
    <property type="project" value="UniProtKB-ARBA"/>
</dbReference>
<dbReference type="InterPro" id="IPR057326">
    <property type="entry name" value="KR_dom"/>
</dbReference>
<dbReference type="GO" id="GO:0004303">
    <property type="term" value="F:estradiol 17-beta-dehydrogenase [NAD(P)+] activity"/>
    <property type="evidence" value="ECO:0007669"/>
    <property type="project" value="UniProtKB-EC"/>
</dbReference>
<dbReference type="Pfam" id="PF13561">
    <property type="entry name" value="adh_short_C2"/>
    <property type="match status" value="1"/>
</dbReference>
<evidence type="ECO:0000256" key="22">
    <source>
        <dbReference type="ARBA" id="ARBA00081419"/>
    </source>
</evidence>
<comment type="pathway">
    <text evidence="2">Lipid metabolism; fatty acid biosynthesis.</text>
</comment>
<keyword evidence="28" id="KW-1185">Reference proteome</keyword>
<gene>
    <name evidence="27" type="primary">HSD17B8_5</name>
    <name evidence="27" type="ORF">E2C01_003114</name>
</gene>
<comment type="caution">
    <text evidence="27">The sequence shown here is derived from an EMBL/GenBank/DDBJ whole genome shotgun (WGS) entry which is preliminary data.</text>
</comment>
<keyword evidence="6" id="KW-0597">Phosphoprotein</keyword>
<dbReference type="GO" id="GO:0048038">
    <property type="term" value="F:quinone binding"/>
    <property type="evidence" value="ECO:0007669"/>
    <property type="project" value="TreeGrafter"/>
</dbReference>
<evidence type="ECO:0000256" key="3">
    <source>
        <dbReference type="ARBA" id="ARBA00006484"/>
    </source>
</evidence>
<dbReference type="EC" id="1.1.1.239" evidence="19"/>
<comment type="catalytic activity">
    <reaction evidence="14">
        <text>17beta-estradiol + NAD(+) = estrone + NADH + H(+)</text>
        <dbReference type="Rhea" id="RHEA:24612"/>
        <dbReference type="ChEBI" id="CHEBI:15378"/>
        <dbReference type="ChEBI" id="CHEBI:16469"/>
        <dbReference type="ChEBI" id="CHEBI:17263"/>
        <dbReference type="ChEBI" id="CHEBI:57540"/>
        <dbReference type="ChEBI" id="CHEBI:57945"/>
        <dbReference type="EC" id="1.1.1.62"/>
    </reaction>
    <physiologicalReaction direction="left-to-right" evidence="14">
        <dbReference type="Rhea" id="RHEA:24613"/>
    </physiologicalReaction>
    <physiologicalReaction direction="right-to-left" evidence="14">
        <dbReference type="Rhea" id="RHEA:24614"/>
    </physiologicalReaction>
</comment>
<keyword evidence="12" id="KW-0275">Fatty acid biosynthesis</keyword>
<name>A0A5B7CLI2_PORTR</name>
<dbReference type="PROSITE" id="PS00061">
    <property type="entry name" value="ADH_SHORT"/>
    <property type="match status" value="1"/>
</dbReference>
<organism evidence="27 28">
    <name type="scientific">Portunus trituberculatus</name>
    <name type="common">Swimming crab</name>
    <name type="synonym">Neptunus trituberculatus</name>
    <dbReference type="NCBI Taxonomy" id="210409"/>
    <lineage>
        <taxon>Eukaryota</taxon>
        <taxon>Metazoa</taxon>
        <taxon>Ecdysozoa</taxon>
        <taxon>Arthropoda</taxon>
        <taxon>Crustacea</taxon>
        <taxon>Multicrustacea</taxon>
        <taxon>Malacostraca</taxon>
        <taxon>Eumalacostraca</taxon>
        <taxon>Eucarida</taxon>
        <taxon>Decapoda</taxon>
        <taxon>Pleocyemata</taxon>
        <taxon>Brachyura</taxon>
        <taxon>Eubrachyura</taxon>
        <taxon>Portunoidea</taxon>
        <taxon>Portunidae</taxon>
        <taxon>Portuninae</taxon>
        <taxon>Portunus</taxon>
    </lineage>
</organism>
<evidence type="ECO:0000256" key="23">
    <source>
        <dbReference type="ARBA" id="ARBA00081936"/>
    </source>
</evidence>
<comment type="subunit">
    <text evidence="18">Heterotetramer with CBR4; contains two molecules of HSD17B8 and CBR4.</text>
</comment>
<protein>
    <recommendedName>
        <fullName evidence="20">(3R)-3-hydroxyacyl-CoA dehydrogenase</fullName>
        <ecNumber evidence="19">1.1.1.239</ecNumber>
        <ecNumber evidence="4">1.1.1.n12</ecNumber>
    </recommendedName>
    <alternativeName>
        <fullName evidence="22">17-beta-hydroxysteroid dehydrogenase 8</fullName>
    </alternativeName>
    <alternativeName>
        <fullName evidence="21">3-ketoacyl-[acyl-carrier-protein] reductase alpha subunit</fullName>
    </alternativeName>
    <alternativeName>
        <fullName evidence="24">3-oxoacyl-[acyl-carrier-protein] reductase</fullName>
    </alternativeName>
    <alternativeName>
        <fullName evidence="25">Estradiol 17-beta-dehydrogenase 8</fullName>
    </alternativeName>
    <alternativeName>
        <fullName evidence="23">Testosterone 17-beta-dehydrogenase 8</fullName>
    </alternativeName>
</protein>
<comment type="similarity">
    <text evidence="3">Belongs to the short-chain dehydrogenases/reductases (SDR) family.</text>
</comment>
<proteinExistence type="inferred from homology"/>
<dbReference type="InterPro" id="IPR002347">
    <property type="entry name" value="SDR_fam"/>
</dbReference>
<keyword evidence="9" id="KW-0520">NAD</keyword>
<dbReference type="SMART" id="SM00822">
    <property type="entry name" value="PKS_KR"/>
    <property type="match status" value="1"/>
</dbReference>
<sequence>MLSGKIALVTGGGSGIGRAVCRLLARDGARVVATDMDGGAAQETINMLKGKAHCVLLKHRDDHLSLKMDVTDKTSVESAISAAIDKYKAPPSLITNAAGIIRDNFMLQMDEKSFMEVLDVNLKGTYLVTQVATMALAEHDASSGSIVNISSISGKLGTIGQSNYSASKAGVIGFTKSTAMELASMGVRVNCVLPGFTQTAMVGGVPDKVVKLILKMTPLKRMAQPEEIAEVVAFLLSDKSSFMTGASVEVTGGLGM</sequence>
<dbReference type="InterPro" id="IPR020904">
    <property type="entry name" value="Sc_DH/Rdtase_CS"/>
</dbReference>
<evidence type="ECO:0000313" key="28">
    <source>
        <dbReference type="Proteomes" id="UP000324222"/>
    </source>
</evidence>
<dbReference type="EMBL" id="VSRR010000119">
    <property type="protein sequence ID" value="MPC10477.1"/>
    <property type="molecule type" value="Genomic_DNA"/>
</dbReference>
<evidence type="ECO:0000256" key="19">
    <source>
        <dbReference type="ARBA" id="ARBA00066822"/>
    </source>
</evidence>
<keyword evidence="11" id="KW-0496">Mitochondrion</keyword>
<feature type="domain" description="Ketoreductase" evidence="26">
    <location>
        <begin position="5"/>
        <end position="209"/>
    </location>
</feature>
<dbReference type="Proteomes" id="UP000324222">
    <property type="component" value="Unassembled WGS sequence"/>
</dbReference>
<dbReference type="FunFam" id="3.40.50.720:FF:000231">
    <property type="entry name" value="Estradiol 17-beta-dehydrogenase 8"/>
    <property type="match status" value="1"/>
</dbReference>
<evidence type="ECO:0000256" key="5">
    <source>
        <dbReference type="ARBA" id="ARBA00022516"/>
    </source>
</evidence>
<comment type="catalytic activity">
    <reaction evidence="17">
        <text>a (3R)-3-hydroxyacyl-CoA + NAD(+) = a 3-oxoacyl-CoA + NADH + H(+)</text>
        <dbReference type="Rhea" id="RHEA:32711"/>
        <dbReference type="ChEBI" id="CHEBI:15378"/>
        <dbReference type="ChEBI" id="CHEBI:57319"/>
        <dbReference type="ChEBI" id="CHEBI:57540"/>
        <dbReference type="ChEBI" id="CHEBI:57945"/>
        <dbReference type="ChEBI" id="CHEBI:90726"/>
        <dbReference type="EC" id="1.1.1.n12"/>
    </reaction>
    <physiologicalReaction direction="left-to-right" evidence="17">
        <dbReference type="Rhea" id="RHEA:32712"/>
    </physiologicalReaction>
</comment>
<comment type="catalytic activity">
    <reaction evidence="16">
        <text>17beta-hydroxy-5alpha-androstan-3-one + NAD(+) = 5alpha-androstan-3,17-dione + NADH + H(+)</text>
        <dbReference type="Rhea" id="RHEA:41992"/>
        <dbReference type="ChEBI" id="CHEBI:15378"/>
        <dbReference type="ChEBI" id="CHEBI:15994"/>
        <dbReference type="ChEBI" id="CHEBI:16330"/>
        <dbReference type="ChEBI" id="CHEBI:57540"/>
        <dbReference type="ChEBI" id="CHEBI:57945"/>
    </reaction>
    <physiologicalReaction direction="left-to-right" evidence="16">
        <dbReference type="Rhea" id="RHEA:41993"/>
    </physiologicalReaction>
</comment>
<dbReference type="PRINTS" id="PR00081">
    <property type="entry name" value="GDHRDH"/>
</dbReference>
<dbReference type="PRINTS" id="PR00080">
    <property type="entry name" value="SDRFAMILY"/>
</dbReference>
<dbReference type="OrthoDB" id="1888931at2759"/>
<evidence type="ECO:0000256" key="10">
    <source>
        <dbReference type="ARBA" id="ARBA00023098"/>
    </source>
</evidence>
<reference evidence="27 28" key="1">
    <citation type="submission" date="2019-05" db="EMBL/GenBank/DDBJ databases">
        <title>Another draft genome of Portunus trituberculatus and its Hox gene families provides insights of decapod evolution.</title>
        <authorList>
            <person name="Jeong J.-H."/>
            <person name="Song I."/>
            <person name="Kim S."/>
            <person name="Choi T."/>
            <person name="Kim D."/>
            <person name="Ryu S."/>
            <person name="Kim W."/>
        </authorList>
    </citation>
    <scope>NUCLEOTIDE SEQUENCE [LARGE SCALE GENOMIC DNA]</scope>
    <source>
        <tissue evidence="27">Muscle</tissue>
    </source>
</reference>
<dbReference type="AlphaFoldDB" id="A0A5B7CLI2"/>
<dbReference type="InterPro" id="IPR036291">
    <property type="entry name" value="NAD(P)-bd_dom_sf"/>
</dbReference>
<dbReference type="PANTHER" id="PTHR42760:SF83">
    <property type="entry name" value="(3R)-3-HYDROXYACYL-COA DEHYDROGENASE"/>
    <property type="match status" value="1"/>
</dbReference>
<dbReference type="SUPFAM" id="SSF51735">
    <property type="entry name" value="NAD(P)-binding Rossmann-fold domains"/>
    <property type="match status" value="1"/>
</dbReference>
<evidence type="ECO:0000259" key="26">
    <source>
        <dbReference type="SMART" id="SM00822"/>
    </source>
</evidence>
<evidence type="ECO:0000256" key="9">
    <source>
        <dbReference type="ARBA" id="ARBA00023027"/>
    </source>
</evidence>
<comment type="subcellular location">
    <subcellularLocation>
        <location evidence="1">Mitochondrion matrix</location>
    </subcellularLocation>
</comment>
<dbReference type="GO" id="GO:0006633">
    <property type="term" value="P:fatty acid biosynthetic process"/>
    <property type="evidence" value="ECO:0007669"/>
    <property type="project" value="UniProtKB-KW"/>
</dbReference>
<dbReference type="Gene3D" id="3.40.50.720">
    <property type="entry name" value="NAD(P)-binding Rossmann-like Domain"/>
    <property type="match status" value="1"/>
</dbReference>
<comment type="pathway">
    <text evidence="13">Steroid biosynthesis; estrogen biosynthesis.</text>
</comment>
<evidence type="ECO:0000313" key="27">
    <source>
        <dbReference type="EMBL" id="MPC10477.1"/>
    </source>
</evidence>
<evidence type="ECO:0000256" key="7">
    <source>
        <dbReference type="ARBA" id="ARBA00022832"/>
    </source>
</evidence>
<evidence type="ECO:0000256" key="8">
    <source>
        <dbReference type="ARBA" id="ARBA00023002"/>
    </source>
</evidence>
<evidence type="ECO:0000256" key="1">
    <source>
        <dbReference type="ARBA" id="ARBA00004305"/>
    </source>
</evidence>
<dbReference type="GO" id="GO:0047035">
    <property type="term" value="F:testosterone dehydrogenase (NAD+) activity"/>
    <property type="evidence" value="ECO:0007669"/>
    <property type="project" value="UniProtKB-EC"/>
</dbReference>
<comment type="catalytic activity">
    <reaction evidence="15">
        <text>testosterone + NAD(+) = androst-4-ene-3,17-dione + NADH + H(+)</text>
        <dbReference type="Rhea" id="RHEA:14929"/>
        <dbReference type="ChEBI" id="CHEBI:15378"/>
        <dbReference type="ChEBI" id="CHEBI:16422"/>
        <dbReference type="ChEBI" id="CHEBI:17347"/>
        <dbReference type="ChEBI" id="CHEBI:57540"/>
        <dbReference type="ChEBI" id="CHEBI:57945"/>
        <dbReference type="EC" id="1.1.1.239"/>
    </reaction>
    <physiologicalReaction direction="left-to-right" evidence="15">
        <dbReference type="Rhea" id="RHEA:14930"/>
    </physiologicalReaction>
</comment>
<evidence type="ECO:0000256" key="12">
    <source>
        <dbReference type="ARBA" id="ARBA00023160"/>
    </source>
</evidence>
<keyword evidence="8" id="KW-0560">Oxidoreductase</keyword>
<evidence type="ECO:0000256" key="25">
    <source>
        <dbReference type="ARBA" id="ARBA00083258"/>
    </source>
</evidence>
<evidence type="ECO:0000256" key="13">
    <source>
        <dbReference type="ARBA" id="ARBA00037929"/>
    </source>
</evidence>
<dbReference type="PANTHER" id="PTHR42760">
    <property type="entry name" value="SHORT-CHAIN DEHYDROGENASES/REDUCTASES FAMILY MEMBER"/>
    <property type="match status" value="1"/>
</dbReference>
<evidence type="ECO:0000256" key="24">
    <source>
        <dbReference type="ARBA" id="ARBA00083097"/>
    </source>
</evidence>
<dbReference type="GO" id="GO:0005759">
    <property type="term" value="C:mitochondrial matrix"/>
    <property type="evidence" value="ECO:0007669"/>
    <property type="project" value="UniProtKB-SubCell"/>
</dbReference>
<evidence type="ECO:0000256" key="17">
    <source>
        <dbReference type="ARBA" id="ARBA00052680"/>
    </source>
</evidence>
<dbReference type="EC" id="1.1.1.n12" evidence="4"/>
<evidence type="ECO:0000256" key="6">
    <source>
        <dbReference type="ARBA" id="ARBA00022553"/>
    </source>
</evidence>
<evidence type="ECO:0000256" key="18">
    <source>
        <dbReference type="ARBA" id="ARBA00065174"/>
    </source>
</evidence>
<evidence type="ECO:0000256" key="16">
    <source>
        <dbReference type="ARBA" id="ARBA00050435"/>
    </source>
</evidence>